<sequence>RSIGIDPKNDVATTVVVGGTHLVWAVKKVEDKNDLFSIENKIFGQAFRLRPNGENVVADPFSIPINWQIQQLDE</sequence>
<dbReference type="AlphaFoldDB" id="A0A9P6FLB6"/>
<accession>A0A9P6FLB6</accession>
<comment type="caution">
    <text evidence="1">The sequence shown here is derived from an EMBL/GenBank/DDBJ whole genome shotgun (WGS) entry which is preliminary data.</text>
</comment>
<proteinExistence type="predicted"/>
<reference evidence="1" key="1">
    <citation type="journal article" date="2020" name="Fungal Divers.">
        <title>Resolving the Mortierellaceae phylogeny through synthesis of multi-gene phylogenetics and phylogenomics.</title>
        <authorList>
            <person name="Vandepol N."/>
            <person name="Liber J."/>
            <person name="Desiro A."/>
            <person name="Na H."/>
            <person name="Kennedy M."/>
            <person name="Barry K."/>
            <person name="Grigoriev I.V."/>
            <person name="Miller A.N."/>
            <person name="O'Donnell K."/>
            <person name="Stajich J.E."/>
            <person name="Bonito G."/>
        </authorList>
    </citation>
    <scope>NUCLEOTIDE SEQUENCE</scope>
    <source>
        <strain evidence="1">KOD1015</strain>
    </source>
</reference>
<evidence type="ECO:0000313" key="2">
    <source>
        <dbReference type="Proteomes" id="UP000780801"/>
    </source>
</evidence>
<dbReference type="Proteomes" id="UP000780801">
    <property type="component" value="Unassembled WGS sequence"/>
</dbReference>
<name>A0A9P6FLB6_9FUNG</name>
<evidence type="ECO:0000313" key="1">
    <source>
        <dbReference type="EMBL" id="KAF9577322.1"/>
    </source>
</evidence>
<feature type="non-terminal residue" evidence="1">
    <location>
        <position position="1"/>
    </location>
</feature>
<protein>
    <submittedName>
        <fullName evidence="1">Uncharacterized protein</fullName>
    </submittedName>
</protein>
<dbReference type="EMBL" id="JAABOA010004983">
    <property type="protein sequence ID" value="KAF9577322.1"/>
    <property type="molecule type" value="Genomic_DNA"/>
</dbReference>
<organism evidence="1 2">
    <name type="scientific">Lunasporangiospora selenospora</name>
    <dbReference type="NCBI Taxonomy" id="979761"/>
    <lineage>
        <taxon>Eukaryota</taxon>
        <taxon>Fungi</taxon>
        <taxon>Fungi incertae sedis</taxon>
        <taxon>Mucoromycota</taxon>
        <taxon>Mortierellomycotina</taxon>
        <taxon>Mortierellomycetes</taxon>
        <taxon>Mortierellales</taxon>
        <taxon>Mortierellaceae</taxon>
        <taxon>Lunasporangiospora</taxon>
    </lineage>
</organism>
<keyword evidence="2" id="KW-1185">Reference proteome</keyword>
<gene>
    <name evidence="1" type="ORF">BGW38_007527</name>
</gene>